<dbReference type="OMA" id="EMLTIVF"/>
<dbReference type="InterPro" id="IPR043502">
    <property type="entry name" value="DNA/RNA_pol_sf"/>
</dbReference>
<dbReference type="EMBL" id="AYRZ02000001">
    <property type="protein sequence ID" value="PHT93010.1"/>
    <property type="molecule type" value="Genomic_DNA"/>
</dbReference>
<protein>
    <recommendedName>
        <fullName evidence="1">Reverse transcriptase/retrotransposon-derived protein RNase H-like domain-containing protein</fullName>
    </recommendedName>
</protein>
<evidence type="ECO:0000259" key="1">
    <source>
        <dbReference type="Pfam" id="PF17919"/>
    </source>
</evidence>
<comment type="caution">
    <text evidence="2">The sequence shown here is derived from an EMBL/GenBank/DDBJ whole genome shotgun (WGS) entry which is preliminary data.</text>
</comment>
<dbReference type="InterPro" id="IPR051320">
    <property type="entry name" value="Viral_Replic_Matur_Polypro"/>
</dbReference>
<dbReference type="InterPro" id="IPR043128">
    <property type="entry name" value="Rev_trsase/Diguanyl_cyclase"/>
</dbReference>
<dbReference type="AlphaFoldDB" id="A0A2G3AFM5"/>
<evidence type="ECO:0000313" key="3">
    <source>
        <dbReference type="Proteomes" id="UP000222542"/>
    </source>
</evidence>
<organism evidence="2 3">
    <name type="scientific">Capsicum annuum</name>
    <name type="common">Capsicum pepper</name>
    <dbReference type="NCBI Taxonomy" id="4072"/>
    <lineage>
        <taxon>Eukaryota</taxon>
        <taxon>Viridiplantae</taxon>
        <taxon>Streptophyta</taxon>
        <taxon>Embryophyta</taxon>
        <taxon>Tracheophyta</taxon>
        <taxon>Spermatophyta</taxon>
        <taxon>Magnoliopsida</taxon>
        <taxon>eudicotyledons</taxon>
        <taxon>Gunneridae</taxon>
        <taxon>Pentapetalae</taxon>
        <taxon>asterids</taxon>
        <taxon>lamiids</taxon>
        <taxon>Solanales</taxon>
        <taxon>Solanaceae</taxon>
        <taxon>Solanoideae</taxon>
        <taxon>Capsiceae</taxon>
        <taxon>Capsicum</taxon>
    </lineage>
</organism>
<reference evidence="2 3" key="1">
    <citation type="journal article" date="2014" name="Nat. Genet.">
        <title>Genome sequence of the hot pepper provides insights into the evolution of pungency in Capsicum species.</title>
        <authorList>
            <person name="Kim S."/>
            <person name="Park M."/>
            <person name="Yeom S.I."/>
            <person name="Kim Y.M."/>
            <person name="Lee J.M."/>
            <person name="Lee H.A."/>
            <person name="Seo E."/>
            <person name="Choi J."/>
            <person name="Cheong K."/>
            <person name="Kim K.T."/>
            <person name="Jung K."/>
            <person name="Lee G.W."/>
            <person name="Oh S.K."/>
            <person name="Bae C."/>
            <person name="Kim S.B."/>
            <person name="Lee H.Y."/>
            <person name="Kim S.Y."/>
            <person name="Kim M.S."/>
            <person name="Kang B.C."/>
            <person name="Jo Y.D."/>
            <person name="Yang H.B."/>
            <person name="Jeong H.J."/>
            <person name="Kang W.H."/>
            <person name="Kwon J.K."/>
            <person name="Shin C."/>
            <person name="Lim J.Y."/>
            <person name="Park J.H."/>
            <person name="Huh J.H."/>
            <person name="Kim J.S."/>
            <person name="Kim B.D."/>
            <person name="Cohen O."/>
            <person name="Paran I."/>
            <person name="Suh M.C."/>
            <person name="Lee S.B."/>
            <person name="Kim Y.K."/>
            <person name="Shin Y."/>
            <person name="Noh S.J."/>
            <person name="Park J."/>
            <person name="Seo Y.S."/>
            <person name="Kwon S.Y."/>
            <person name="Kim H.A."/>
            <person name="Park J.M."/>
            <person name="Kim H.J."/>
            <person name="Choi S.B."/>
            <person name="Bosland P.W."/>
            <person name="Reeves G."/>
            <person name="Jo S.H."/>
            <person name="Lee B.W."/>
            <person name="Cho H.T."/>
            <person name="Choi H.S."/>
            <person name="Lee M.S."/>
            <person name="Yu Y."/>
            <person name="Do Choi Y."/>
            <person name="Park B.S."/>
            <person name="van Deynze A."/>
            <person name="Ashrafi H."/>
            <person name="Hill T."/>
            <person name="Kim W.T."/>
            <person name="Pai H.S."/>
            <person name="Ahn H.K."/>
            <person name="Yeam I."/>
            <person name="Giovannoni J.J."/>
            <person name="Rose J.K."/>
            <person name="Sorensen I."/>
            <person name="Lee S.J."/>
            <person name="Kim R.W."/>
            <person name="Choi I.Y."/>
            <person name="Choi B.S."/>
            <person name="Lim J.S."/>
            <person name="Lee Y.H."/>
            <person name="Choi D."/>
        </authorList>
    </citation>
    <scope>NUCLEOTIDE SEQUENCE [LARGE SCALE GENOMIC DNA]</scope>
    <source>
        <strain evidence="3">cv. CM334</strain>
    </source>
</reference>
<dbReference type="Gramene" id="PHT93010">
    <property type="protein sequence ID" value="PHT93010"/>
    <property type="gene ID" value="T459_00892"/>
</dbReference>
<dbReference type="Pfam" id="PF17919">
    <property type="entry name" value="RT_RNaseH_2"/>
    <property type="match status" value="1"/>
</dbReference>
<name>A0A2G3AFM5_CAPAN</name>
<dbReference type="STRING" id="4072.A0A2G3AFM5"/>
<feature type="domain" description="Reverse transcriptase/retrotransposon-derived protein RNase H-like" evidence="1">
    <location>
        <begin position="48"/>
        <end position="130"/>
    </location>
</feature>
<dbReference type="InterPro" id="IPR041577">
    <property type="entry name" value="RT_RNaseH_2"/>
</dbReference>
<evidence type="ECO:0000313" key="2">
    <source>
        <dbReference type="EMBL" id="PHT93010.1"/>
    </source>
</evidence>
<dbReference type="PANTHER" id="PTHR33064:SF40">
    <property type="entry name" value="REVERSE TRANSCRIPTASE_RETROTRANSPOSON-DERIVED PROTEIN RNASE H-LIKE DOMAIN-CONTAINING PROTEIN"/>
    <property type="match status" value="1"/>
</dbReference>
<reference evidence="2 3" key="2">
    <citation type="journal article" date="2017" name="Genome Biol.">
        <title>New reference genome sequences of hot pepper reveal the massive evolution of plant disease-resistance genes by retroduplication.</title>
        <authorList>
            <person name="Kim S."/>
            <person name="Park J."/>
            <person name="Yeom S.I."/>
            <person name="Kim Y.M."/>
            <person name="Seo E."/>
            <person name="Kim K.T."/>
            <person name="Kim M.S."/>
            <person name="Lee J.M."/>
            <person name="Cheong K."/>
            <person name="Shin H.S."/>
            <person name="Kim S.B."/>
            <person name="Han K."/>
            <person name="Lee J."/>
            <person name="Park M."/>
            <person name="Lee H.A."/>
            <person name="Lee H.Y."/>
            <person name="Lee Y."/>
            <person name="Oh S."/>
            <person name="Lee J.H."/>
            <person name="Choi E."/>
            <person name="Choi E."/>
            <person name="Lee S.E."/>
            <person name="Jeon J."/>
            <person name="Kim H."/>
            <person name="Choi G."/>
            <person name="Song H."/>
            <person name="Lee J."/>
            <person name="Lee S.C."/>
            <person name="Kwon J.K."/>
            <person name="Lee H.Y."/>
            <person name="Koo N."/>
            <person name="Hong Y."/>
            <person name="Kim R.W."/>
            <person name="Kang W.H."/>
            <person name="Huh J.H."/>
            <person name="Kang B.C."/>
            <person name="Yang T.J."/>
            <person name="Lee Y.H."/>
            <person name="Bennetzen J.L."/>
            <person name="Choi D."/>
        </authorList>
    </citation>
    <scope>NUCLEOTIDE SEQUENCE [LARGE SCALE GENOMIC DNA]</scope>
    <source>
        <strain evidence="3">cv. CM334</strain>
    </source>
</reference>
<gene>
    <name evidence="2" type="ORF">T459_00892</name>
</gene>
<dbReference type="FunFam" id="3.30.70.270:FF:000020">
    <property type="entry name" value="Transposon Tf2-6 polyprotein-like Protein"/>
    <property type="match status" value="1"/>
</dbReference>
<sequence>MMEWPVPTTLKKLKGFLGLIGYYRRFVRGYGLIARPLNGLLKKDKFEWSEAVSIAFDKLKVAMSTTSVLALPNFSKEFVIEIDACRHGRWVVLMQSSHPLDYMSKALDSTRSTLSAYEKEMLTIVFIVDK</sequence>
<dbReference type="Proteomes" id="UP000222542">
    <property type="component" value="Unassembled WGS sequence"/>
</dbReference>
<dbReference type="Gene3D" id="3.30.70.270">
    <property type="match status" value="1"/>
</dbReference>
<dbReference type="PANTHER" id="PTHR33064">
    <property type="entry name" value="POL PROTEIN"/>
    <property type="match status" value="1"/>
</dbReference>
<proteinExistence type="predicted"/>
<keyword evidence="3" id="KW-1185">Reference proteome</keyword>
<dbReference type="SUPFAM" id="SSF56672">
    <property type="entry name" value="DNA/RNA polymerases"/>
    <property type="match status" value="1"/>
</dbReference>
<accession>A0A2G3AFM5</accession>